<dbReference type="Gene3D" id="4.10.1040.10">
    <property type="entry name" value="DM DNA-binding domain"/>
    <property type="match status" value="1"/>
</dbReference>
<dbReference type="OrthoDB" id="6162476at2759"/>
<evidence type="ECO:0000256" key="3">
    <source>
        <dbReference type="ARBA" id="ARBA00022833"/>
    </source>
</evidence>
<dbReference type="CDD" id="cd14370">
    <property type="entry name" value="CUE_DMA"/>
    <property type="match status" value="1"/>
</dbReference>
<dbReference type="PANTHER" id="PTHR12322:SF118">
    <property type="entry name" value="DM DOMAIN-CONTAINING PROTEIN"/>
    <property type="match status" value="1"/>
</dbReference>
<dbReference type="InterPro" id="IPR009060">
    <property type="entry name" value="UBA-like_sf"/>
</dbReference>
<proteinExistence type="inferred from homology"/>
<dbReference type="GO" id="GO:0005634">
    <property type="term" value="C:nucleus"/>
    <property type="evidence" value="ECO:0007669"/>
    <property type="project" value="UniProtKB-SubCell"/>
</dbReference>
<evidence type="ECO:0000256" key="7">
    <source>
        <dbReference type="SAM" id="MobiDB-lite"/>
    </source>
</evidence>
<comment type="subcellular location">
    <subcellularLocation>
        <location evidence="6">Nucleus</location>
    </subcellularLocation>
</comment>
<dbReference type="GO" id="GO:0046872">
    <property type="term" value="F:metal ion binding"/>
    <property type="evidence" value="ECO:0007669"/>
    <property type="project" value="UniProtKB-KW"/>
</dbReference>
<sequence>MFSSVDRSPMDIRTLSLLRGPLTEKGARKPKCARCRNHGVISWLKGHKRHCRFRDCRCPKCNLIAERQRVMAAQVALKRQQAAEDAIIMGLRACSPDGHYGYLPPGPMFGSRGDVDGDEIDKESTDAGDTENQDLTDNNDVTTLSVEEHKHESDRESPTTSVPEPRPISSPNKAEGTAKRPADNTSTEIEASQEKKPKKASSLDTFNGLAASFVSPFRPGRLSPIEILSRLFPSQRRSVLELVLQGCNGDLIKAIEHFLSATDSASQESTPPTSANCDKSVGYFPSINKIQELGKPPSFHPGLNEKHKLVGVGGLKSAFTPLPPTSLSPNSSLPLFLTQRPPHPFQHESLIGRAPVFASSALGDIATSGASGPGRFVFPALHPFSLTGKLPTSAEMFPRYLFAPYTSCPPECVQCPGVVRGHGGEPGSPTDDVTEVTVTSNTKNESD</sequence>
<accession>A0A9Q1HC76</accession>
<dbReference type="GO" id="GO:0000981">
    <property type="term" value="F:DNA-binding transcription factor activity, RNA polymerase II-specific"/>
    <property type="evidence" value="ECO:0007669"/>
    <property type="project" value="TreeGrafter"/>
</dbReference>
<evidence type="ECO:0000256" key="5">
    <source>
        <dbReference type="ARBA" id="ARBA00023242"/>
    </source>
</evidence>
<dbReference type="InterPro" id="IPR036407">
    <property type="entry name" value="DM_DNA-bd_sf"/>
</dbReference>
<keyword evidence="10" id="KW-1185">Reference proteome</keyword>
<feature type="compositionally biased region" description="Polar residues" evidence="7">
    <location>
        <begin position="436"/>
        <end position="447"/>
    </location>
</feature>
<dbReference type="PROSITE" id="PS50809">
    <property type="entry name" value="DM_2"/>
    <property type="match status" value="1"/>
</dbReference>
<dbReference type="SUPFAM" id="SSF46934">
    <property type="entry name" value="UBA-like"/>
    <property type="match status" value="1"/>
</dbReference>
<dbReference type="Pfam" id="PF00751">
    <property type="entry name" value="DM"/>
    <property type="match status" value="1"/>
</dbReference>
<dbReference type="SUPFAM" id="SSF82927">
    <property type="entry name" value="Cysteine-rich DNA binding domain, (DM domain)"/>
    <property type="match status" value="1"/>
</dbReference>
<feature type="compositionally biased region" description="Acidic residues" evidence="7">
    <location>
        <begin position="116"/>
        <end position="134"/>
    </location>
</feature>
<evidence type="ECO:0000256" key="4">
    <source>
        <dbReference type="ARBA" id="ARBA00023125"/>
    </source>
</evidence>
<keyword evidence="4 6" id="KW-0238">DNA-binding</keyword>
<feature type="DNA-binding region" description="DM" evidence="6">
    <location>
        <begin position="32"/>
        <end position="79"/>
    </location>
</feature>
<evidence type="ECO:0000256" key="6">
    <source>
        <dbReference type="PROSITE-ProRule" id="PRU00070"/>
    </source>
</evidence>
<dbReference type="InterPro" id="IPR001275">
    <property type="entry name" value="DM_DNA-bd"/>
</dbReference>
<protein>
    <submittedName>
        <fullName evidence="9">Doublesex- and mab-3-related transcription factor A2</fullName>
    </submittedName>
</protein>
<feature type="compositionally biased region" description="Basic and acidic residues" evidence="7">
    <location>
        <begin position="146"/>
        <end position="157"/>
    </location>
</feature>
<evidence type="ECO:0000313" key="10">
    <source>
        <dbReference type="Proteomes" id="UP001152320"/>
    </source>
</evidence>
<evidence type="ECO:0000259" key="8">
    <source>
        <dbReference type="PROSITE" id="PS50809"/>
    </source>
</evidence>
<comment type="similarity">
    <text evidence="1">Belongs to the DMRT family.</text>
</comment>
<reference evidence="9" key="1">
    <citation type="submission" date="2021-10" db="EMBL/GenBank/DDBJ databases">
        <title>Tropical sea cucumber genome reveals ecological adaptation and Cuvierian tubules defense mechanism.</title>
        <authorList>
            <person name="Chen T."/>
        </authorList>
    </citation>
    <scope>NUCLEOTIDE SEQUENCE</scope>
    <source>
        <strain evidence="9">Nanhai2018</strain>
        <tissue evidence="9">Muscle</tissue>
    </source>
</reference>
<dbReference type="SMART" id="SM00301">
    <property type="entry name" value="DM"/>
    <property type="match status" value="1"/>
</dbReference>
<dbReference type="GO" id="GO:0007548">
    <property type="term" value="P:sex differentiation"/>
    <property type="evidence" value="ECO:0007669"/>
    <property type="project" value="TreeGrafter"/>
</dbReference>
<evidence type="ECO:0000256" key="2">
    <source>
        <dbReference type="ARBA" id="ARBA00022723"/>
    </source>
</evidence>
<dbReference type="InterPro" id="IPR005173">
    <property type="entry name" value="DMA"/>
</dbReference>
<comment type="caution">
    <text evidence="9">The sequence shown here is derived from an EMBL/GenBank/DDBJ whole genome shotgun (WGS) entry which is preliminary data.</text>
</comment>
<feature type="domain" description="DM" evidence="8">
    <location>
        <begin position="32"/>
        <end position="79"/>
    </location>
</feature>
<evidence type="ECO:0000256" key="1">
    <source>
        <dbReference type="ARBA" id="ARBA00006834"/>
    </source>
</evidence>
<dbReference type="PROSITE" id="PS40000">
    <property type="entry name" value="DM_1"/>
    <property type="match status" value="1"/>
</dbReference>
<feature type="compositionally biased region" description="Polar residues" evidence="7">
    <location>
        <begin position="135"/>
        <end position="145"/>
    </location>
</feature>
<dbReference type="FunFam" id="4.10.1040.10:FF:000001">
    <property type="entry name" value="doublesex- and mab-3-related transcription factor 1"/>
    <property type="match status" value="1"/>
</dbReference>
<dbReference type="GO" id="GO:0000978">
    <property type="term" value="F:RNA polymerase II cis-regulatory region sequence-specific DNA binding"/>
    <property type="evidence" value="ECO:0007669"/>
    <property type="project" value="TreeGrafter"/>
</dbReference>
<feature type="region of interest" description="Disordered" evidence="7">
    <location>
        <begin position="423"/>
        <end position="447"/>
    </location>
</feature>
<keyword evidence="5 6" id="KW-0539">Nucleus</keyword>
<keyword evidence="3 6" id="KW-0862">Zinc</keyword>
<dbReference type="Proteomes" id="UP001152320">
    <property type="component" value="Chromosome 6"/>
</dbReference>
<dbReference type="AlphaFoldDB" id="A0A9Q1HC76"/>
<keyword evidence="2 6" id="KW-0479">Metal-binding</keyword>
<organism evidence="9 10">
    <name type="scientific">Holothuria leucospilota</name>
    <name type="common">Black long sea cucumber</name>
    <name type="synonym">Mertensiothuria leucospilota</name>
    <dbReference type="NCBI Taxonomy" id="206669"/>
    <lineage>
        <taxon>Eukaryota</taxon>
        <taxon>Metazoa</taxon>
        <taxon>Echinodermata</taxon>
        <taxon>Eleutherozoa</taxon>
        <taxon>Echinozoa</taxon>
        <taxon>Holothuroidea</taxon>
        <taxon>Aspidochirotacea</taxon>
        <taxon>Aspidochirotida</taxon>
        <taxon>Holothuriidae</taxon>
        <taxon>Holothuria</taxon>
    </lineage>
</organism>
<evidence type="ECO:0000313" key="9">
    <source>
        <dbReference type="EMBL" id="KAJ8039946.1"/>
    </source>
</evidence>
<gene>
    <name evidence="9" type="ORF">HOLleu_14109</name>
</gene>
<dbReference type="PANTHER" id="PTHR12322">
    <property type="entry name" value="DOUBLESEX AND MAB-3 RELATED TRANSCRIPTION FACTOR DMRT"/>
    <property type="match status" value="1"/>
</dbReference>
<dbReference type="EMBL" id="JAIZAY010000006">
    <property type="protein sequence ID" value="KAJ8039946.1"/>
    <property type="molecule type" value="Genomic_DNA"/>
</dbReference>
<dbReference type="InterPro" id="IPR026607">
    <property type="entry name" value="DMRT"/>
</dbReference>
<dbReference type="Pfam" id="PF03474">
    <property type="entry name" value="DMA"/>
    <property type="match status" value="1"/>
</dbReference>
<feature type="region of interest" description="Disordered" evidence="7">
    <location>
        <begin position="102"/>
        <end position="203"/>
    </location>
</feature>
<name>A0A9Q1HC76_HOLLE</name>